<keyword evidence="3" id="KW-0731">Sigma factor</keyword>
<evidence type="ECO:0000259" key="7">
    <source>
        <dbReference type="Pfam" id="PF08281"/>
    </source>
</evidence>
<gene>
    <name evidence="8" type="ORF">GGR38_000728</name>
</gene>
<sequence>MAQAPAPYSADRAAKGAGKESNVARAPENRTDTDGAGANGRMLTTMAQRYRSALNAYFRRRVDPPHESEDLTQDVLLRLAARDGATDVRALQPYIFQTASNVLNDYYRRRAARGGAMIDSYCEELHAPADISPEQAMLGQEAMDRLSREIAALPDRARQAFLLFRFEGMRQADIARHMGISVSAVEKLIKRGMTGIASALAEGD</sequence>
<dbReference type="Proteomes" id="UP000548867">
    <property type="component" value="Unassembled WGS sequence"/>
</dbReference>
<comment type="similarity">
    <text evidence="1">Belongs to the sigma-70 factor family. ECF subfamily.</text>
</comment>
<evidence type="ECO:0000256" key="3">
    <source>
        <dbReference type="ARBA" id="ARBA00023082"/>
    </source>
</evidence>
<dbReference type="InterPro" id="IPR036388">
    <property type="entry name" value="WH-like_DNA-bd_sf"/>
</dbReference>
<dbReference type="Gene3D" id="1.10.1740.10">
    <property type="match status" value="1"/>
</dbReference>
<dbReference type="PANTHER" id="PTHR43133">
    <property type="entry name" value="RNA POLYMERASE ECF-TYPE SIGMA FACTO"/>
    <property type="match status" value="1"/>
</dbReference>
<reference evidence="8 9" key="1">
    <citation type="submission" date="2020-08" db="EMBL/GenBank/DDBJ databases">
        <title>Genomic Encyclopedia of Type Strains, Phase IV (KMG-IV): sequencing the most valuable type-strain genomes for metagenomic binning, comparative biology and taxonomic classification.</title>
        <authorList>
            <person name="Goeker M."/>
        </authorList>
    </citation>
    <scope>NUCLEOTIDE SEQUENCE [LARGE SCALE GENOMIC DNA]</scope>
    <source>
        <strain evidence="8 9">DSM 27057</strain>
    </source>
</reference>
<keyword evidence="2" id="KW-0805">Transcription regulation</keyword>
<proteinExistence type="inferred from homology"/>
<dbReference type="GO" id="GO:0006352">
    <property type="term" value="P:DNA-templated transcription initiation"/>
    <property type="evidence" value="ECO:0007669"/>
    <property type="project" value="InterPro"/>
</dbReference>
<keyword evidence="9" id="KW-1185">Reference proteome</keyword>
<dbReference type="Pfam" id="PF08281">
    <property type="entry name" value="Sigma70_r4_2"/>
    <property type="match status" value="1"/>
</dbReference>
<feature type="domain" description="RNA polymerase sigma factor 70 region 4 type 2" evidence="7">
    <location>
        <begin position="145"/>
        <end position="193"/>
    </location>
</feature>
<dbReference type="InterPro" id="IPR039425">
    <property type="entry name" value="RNA_pol_sigma-70-like"/>
</dbReference>
<dbReference type="GO" id="GO:0003677">
    <property type="term" value="F:DNA binding"/>
    <property type="evidence" value="ECO:0007669"/>
    <property type="project" value="InterPro"/>
</dbReference>
<dbReference type="EMBL" id="JACIDX010000002">
    <property type="protein sequence ID" value="MBB3953801.1"/>
    <property type="molecule type" value="Genomic_DNA"/>
</dbReference>
<name>A0A7W6G508_9SPHN</name>
<evidence type="ECO:0000256" key="5">
    <source>
        <dbReference type="SAM" id="MobiDB-lite"/>
    </source>
</evidence>
<organism evidence="8 9">
    <name type="scientific">Novosphingobium sediminicola</name>
    <dbReference type="NCBI Taxonomy" id="563162"/>
    <lineage>
        <taxon>Bacteria</taxon>
        <taxon>Pseudomonadati</taxon>
        <taxon>Pseudomonadota</taxon>
        <taxon>Alphaproteobacteria</taxon>
        <taxon>Sphingomonadales</taxon>
        <taxon>Sphingomonadaceae</taxon>
        <taxon>Novosphingobium</taxon>
    </lineage>
</organism>
<evidence type="ECO:0000256" key="4">
    <source>
        <dbReference type="ARBA" id="ARBA00023163"/>
    </source>
</evidence>
<dbReference type="InterPro" id="IPR013325">
    <property type="entry name" value="RNA_pol_sigma_r2"/>
</dbReference>
<dbReference type="SUPFAM" id="SSF88659">
    <property type="entry name" value="Sigma3 and sigma4 domains of RNA polymerase sigma factors"/>
    <property type="match status" value="1"/>
</dbReference>
<dbReference type="NCBIfam" id="TIGR02937">
    <property type="entry name" value="sigma70-ECF"/>
    <property type="match status" value="1"/>
</dbReference>
<dbReference type="InterPro" id="IPR007627">
    <property type="entry name" value="RNA_pol_sigma70_r2"/>
</dbReference>
<keyword evidence="4" id="KW-0804">Transcription</keyword>
<evidence type="ECO:0000313" key="9">
    <source>
        <dbReference type="Proteomes" id="UP000548867"/>
    </source>
</evidence>
<evidence type="ECO:0000256" key="2">
    <source>
        <dbReference type="ARBA" id="ARBA00023015"/>
    </source>
</evidence>
<dbReference type="PANTHER" id="PTHR43133:SF63">
    <property type="entry name" value="RNA POLYMERASE SIGMA FACTOR FECI-RELATED"/>
    <property type="match status" value="1"/>
</dbReference>
<feature type="domain" description="RNA polymerase sigma-70 region 2" evidence="6">
    <location>
        <begin position="47"/>
        <end position="111"/>
    </location>
</feature>
<accession>A0A7W6G508</accession>
<dbReference type="Gene3D" id="1.10.10.10">
    <property type="entry name" value="Winged helix-like DNA-binding domain superfamily/Winged helix DNA-binding domain"/>
    <property type="match status" value="1"/>
</dbReference>
<dbReference type="InterPro" id="IPR013249">
    <property type="entry name" value="RNA_pol_sigma70_r4_t2"/>
</dbReference>
<comment type="caution">
    <text evidence="8">The sequence shown here is derived from an EMBL/GenBank/DDBJ whole genome shotgun (WGS) entry which is preliminary data.</text>
</comment>
<dbReference type="Pfam" id="PF04542">
    <property type="entry name" value="Sigma70_r2"/>
    <property type="match status" value="1"/>
</dbReference>
<feature type="region of interest" description="Disordered" evidence="5">
    <location>
        <begin position="1"/>
        <end position="40"/>
    </location>
</feature>
<dbReference type="AlphaFoldDB" id="A0A7W6G508"/>
<dbReference type="GO" id="GO:0016987">
    <property type="term" value="F:sigma factor activity"/>
    <property type="evidence" value="ECO:0007669"/>
    <property type="project" value="UniProtKB-KW"/>
</dbReference>
<dbReference type="CDD" id="cd06171">
    <property type="entry name" value="Sigma70_r4"/>
    <property type="match status" value="1"/>
</dbReference>
<dbReference type="InterPro" id="IPR014284">
    <property type="entry name" value="RNA_pol_sigma-70_dom"/>
</dbReference>
<evidence type="ECO:0000256" key="1">
    <source>
        <dbReference type="ARBA" id="ARBA00010641"/>
    </source>
</evidence>
<evidence type="ECO:0000313" key="8">
    <source>
        <dbReference type="EMBL" id="MBB3953801.1"/>
    </source>
</evidence>
<dbReference type="SUPFAM" id="SSF88946">
    <property type="entry name" value="Sigma2 domain of RNA polymerase sigma factors"/>
    <property type="match status" value="1"/>
</dbReference>
<evidence type="ECO:0000259" key="6">
    <source>
        <dbReference type="Pfam" id="PF04542"/>
    </source>
</evidence>
<dbReference type="InterPro" id="IPR013324">
    <property type="entry name" value="RNA_pol_sigma_r3/r4-like"/>
</dbReference>
<protein>
    <submittedName>
        <fullName evidence="8">RNA polymerase sigma-70 factor (ECF subfamily)</fullName>
    </submittedName>
</protein>